<reference evidence="2" key="1">
    <citation type="journal article" date="2019" name="Int. J. Syst. Evol. Microbiol.">
        <title>The Global Catalogue of Microorganisms (GCM) 10K type strain sequencing project: providing services to taxonomists for standard genome sequencing and annotation.</title>
        <authorList>
            <consortium name="The Broad Institute Genomics Platform"/>
            <consortium name="The Broad Institute Genome Sequencing Center for Infectious Disease"/>
            <person name="Wu L."/>
            <person name="Ma J."/>
        </authorList>
    </citation>
    <scope>NUCLEOTIDE SEQUENCE [LARGE SCALE GENOMIC DNA]</scope>
    <source>
        <strain evidence="2">CGMCC 4.7349</strain>
    </source>
</reference>
<name>A0ABQ2M8E7_9ACTN</name>
<protein>
    <submittedName>
        <fullName evidence="1">Uncharacterized protein</fullName>
    </submittedName>
</protein>
<keyword evidence="2" id="KW-1185">Reference proteome</keyword>
<comment type="caution">
    <text evidence="1">The sequence shown here is derived from an EMBL/GenBank/DDBJ whole genome shotgun (WGS) entry which is preliminary data.</text>
</comment>
<evidence type="ECO:0000313" key="1">
    <source>
        <dbReference type="EMBL" id="GGO48319.1"/>
    </source>
</evidence>
<dbReference type="Proteomes" id="UP000656881">
    <property type="component" value="Unassembled WGS sequence"/>
</dbReference>
<gene>
    <name evidence="1" type="ORF">GCM10012286_43670</name>
</gene>
<dbReference type="EMBL" id="BMNG01000009">
    <property type="protein sequence ID" value="GGO48319.1"/>
    <property type="molecule type" value="Genomic_DNA"/>
</dbReference>
<organism evidence="1 2">
    <name type="scientific">Streptomyces lasiicapitis</name>
    <dbReference type="NCBI Taxonomy" id="1923961"/>
    <lineage>
        <taxon>Bacteria</taxon>
        <taxon>Bacillati</taxon>
        <taxon>Actinomycetota</taxon>
        <taxon>Actinomycetes</taxon>
        <taxon>Kitasatosporales</taxon>
        <taxon>Streptomycetaceae</taxon>
        <taxon>Streptomyces</taxon>
    </lineage>
</organism>
<accession>A0ABQ2M8E7</accession>
<evidence type="ECO:0000313" key="2">
    <source>
        <dbReference type="Proteomes" id="UP000656881"/>
    </source>
</evidence>
<sequence length="131" mass="14279">MGVGVRQRLTGVVADGGIVVWETDVLNPPSAALHCPPHTSWLLFLESGRVRQLRLIPPLRGRQLTLQKSPASELLGFRRIACVICSPMREGSRTTPRAPSTFVLILGARQGGGSWRPVALRLRAAGHWVLT</sequence>
<proteinExistence type="predicted"/>